<dbReference type="AlphaFoldDB" id="A0A897NTA7"/>
<feature type="region of interest" description="Disordered" evidence="1">
    <location>
        <begin position="1"/>
        <end position="22"/>
    </location>
</feature>
<proteinExistence type="predicted"/>
<dbReference type="InterPro" id="IPR000601">
    <property type="entry name" value="PKD_dom"/>
</dbReference>
<dbReference type="InterPro" id="IPR013783">
    <property type="entry name" value="Ig-like_fold"/>
</dbReference>
<dbReference type="Pfam" id="PF18911">
    <property type="entry name" value="PKD_4"/>
    <property type="match status" value="1"/>
</dbReference>
<accession>A0A897NTA7</accession>
<keyword evidence="4" id="KW-1185">Reference proteome</keyword>
<name>A0A897NTA7_9EURY</name>
<feature type="domain" description="PKD" evidence="2">
    <location>
        <begin position="36"/>
        <end position="84"/>
    </location>
</feature>
<dbReference type="SMART" id="SM00089">
    <property type="entry name" value="PKD"/>
    <property type="match status" value="1"/>
</dbReference>
<dbReference type="CDD" id="cd00146">
    <property type="entry name" value="PKD"/>
    <property type="match status" value="1"/>
</dbReference>
<dbReference type="InterPro" id="IPR035986">
    <property type="entry name" value="PKD_dom_sf"/>
</dbReference>
<organism evidence="3 4">
    <name type="scientific">Halapricum desulfuricans</name>
    <dbReference type="NCBI Taxonomy" id="2841257"/>
    <lineage>
        <taxon>Archaea</taxon>
        <taxon>Methanobacteriati</taxon>
        <taxon>Methanobacteriota</taxon>
        <taxon>Stenosarchaea group</taxon>
        <taxon>Halobacteria</taxon>
        <taxon>Halobacteriales</taxon>
        <taxon>Haloarculaceae</taxon>
        <taxon>Halapricum</taxon>
    </lineage>
</organism>
<evidence type="ECO:0000259" key="2">
    <source>
        <dbReference type="PROSITE" id="PS50093"/>
    </source>
</evidence>
<dbReference type="InterPro" id="IPR022409">
    <property type="entry name" value="PKD/Chitinase_dom"/>
</dbReference>
<protein>
    <submittedName>
        <fullName evidence="3">Secreted protein, contains PKD repeats and vWA domain</fullName>
    </submittedName>
</protein>
<evidence type="ECO:0000256" key="1">
    <source>
        <dbReference type="SAM" id="MobiDB-lite"/>
    </source>
</evidence>
<gene>
    <name evidence="3" type="ORF">HSEST_2538</name>
</gene>
<reference evidence="3 4" key="1">
    <citation type="submission" date="2020-11" db="EMBL/GenBank/DDBJ databases">
        <title>Carbohydrate-dependent, anaerobic sulfur respiration: A novel catabolism in halophilic archaea.</title>
        <authorList>
            <person name="Sorokin D.Y."/>
            <person name="Messina E."/>
            <person name="Smedile F."/>
            <person name="La Cono V."/>
            <person name="Hallsworth J.E."/>
            <person name="Yakimov M.M."/>
        </authorList>
    </citation>
    <scope>NUCLEOTIDE SEQUENCE [LARGE SCALE GENOMIC DNA]</scope>
    <source>
        <strain evidence="3 4">HSR-Est</strain>
    </source>
</reference>
<sequence>MPSRDTRSFGTAPGKSGETAVDFSAADSTYRDGAVTSYTWEFDDTTETGETVSRTFPEAGTYSVTLTVESESGETSSTTAELIVDYPRLV</sequence>
<dbReference type="Gene3D" id="2.60.40.10">
    <property type="entry name" value="Immunoglobulins"/>
    <property type="match status" value="1"/>
</dbReference>
<evidence type="ECO:0000313" key="3">
    <source>
        <dbReference type="EMBL" id="QSG16048.1"/>
    </source>
</evidence>
<dbReference type="GeneID" id="68859171"/>
<dbReference type="EMBL" id="CP064791">
    <property type="protein sequence ID" value="QSG16048.1"/>
    <property type="molecule type" value="Genomic_DNA"/>
</dbReference>
<dbReference type="PROSITE" id="PS50093">
    <property type="entry name" value="PKD"/>
    <property type="match status" value="1"/>
</dbReference>
<evidence type="ECO:0000313" key="4">
    <source>
        <dbReference type="Proteomes" id="UP000663292"/>
    </source>
</evidence>
<dbReference type="RefSeq" id="WP_229121322.1">
    <property type="nucleotide sequence ID" value="NZ_CP064791.1"/>
</dbReference>
<dbReference type="Proteomes" id="UP000663292">
    <property type="component" value="Chromosome"/>
</dbReference>
<dbReference type="SUPFAM" id="SSF49299">
    <property type="entry name" value="PKD domain"/>
    <property type="match status" value="1"/>
</dbReference>